<dbReference type="GO" id="GO:0003676">
    <property type="term" value="F:nucleic acid binding"/>
    <property type="evidence" value="ECO:0007669"/>
    <property type="project" value="InterPro"/>
</dbReference>
<sequence>MLKIYTDASTKGDTGLSGGGVLIVGPNIHEQLSFPLGKMDNHEAEFATLITALEYLQDTTETLFFHTDSKVVSETLDRNHTKNPVFAPYLVRFNQLSQQFPLVIVKWIPESENKGADHLARQGLKKNKS</sequence>
<organism evidence="2 3">
    <name type="scientific">Enterococcus canis</name>
    <dbReference type="NCBI Taxonomy" id="214095"/>
    <lineage>
        <taxon>Bacteria</taxon>
        <taxon>Bacillati</taxon>
        <taxon>Bacillota</taxon>
        <taxon>Bacilli</taxon>
        <taxon>Lactobacillales</taxon>
        <taxon>Enterococcaceae</taxon>
        <taxon>Enterococcus</taxon>
    </lineage>
</organism>
<dbReference type="Proteomes" id="UP000181884">
    <property type="component" value="Unassembled WGS sequence"/>
</dbReference>
<dbReference type="InterPro" id="IPR012337">
    <property type="entry name" value="RNaseH-like_sf"/>
</dbReference>
<dbReference type="PROSITE" id="PS50879">
    <property type="entry name" value="RNASE_H_1"/>
    <property type="match status" value="1"/>
</dbReference>
<dbReference type="Pfam" id="PF13456">
    <property type="entry name" value="RVT_3"/>
    <property type="match status" value="1"/>
</dbReference>
<feature type="domain" description="RNase H type-1" evidence="1">
    <location>
        <begin position="1"/>
        <end position="125"/>
    </location>
</feature>
<comment type="caution">
    <text evidence="2">The sequence shown here is derived from an EMBL/GenBank/DDBJ whole genome shotgun (WGS) entry which is preliminary data.</text>
</comment>
<dbReference type="EMBL" id="JXKH01000002">
    <property type="protein sequence ID" value="OJG19164.1"/>
    <property type="molecule type" value="Genomic_DNA"/>
</dbReference>
<dbReference type="GO" id="GO:0004523">
    <property type="term" value="F:RNA-DNA hybrid ribonuclease activity"/>
    <property type="evidence" value="ECO:0007669"/>
    <property type="project" value="InterPro"/>
</dbReference>
<accession>A0A1L8RHF1</accession>
<evidence type="ECO:0000259" key="1">
    <source>
        <dbReference type="PROSITE" id="PS50879"/>
    </source>
</evidence>
<reference evidence="2 3" key="1">
    <citation type="submission" date="2014-12" db="EMBL/GenBank/DDBJ databases">
        <title>Draft genome sequences of 29 type strains of Enterococci.</title>
        <authorList>
            <person name="Zhong Z."/>
            <person name="Sun Z."/>
            <person name="Liu W."/>
            <person name="Zhang W."/>
            <person name="Zhang H."/>
        </authorList>
    </citation>
    <scope>NUCLEOTIDE SEQUENCE [LARGE SCALE GENOMIC DNA]</scope>
    <source>
        <strain evidence="2 3">DSM 17029</strain>
    </source>
</reference>
<dbReference type="InterPro" id="IPR036397">
    <property type="entry name" value="RNaseH_sf"/>
</dbReference>
<protein>
    <submittedName>
        <fullName evidence="2">Ribonuclease HI</fullName>
    </submittedName>
</protein>
<evidence type="ECO:0000313" key="2">
    <source>
        <dbReference type="EMBL" id="OJG19164.1"/>
    </source>
</evidence>
<dbReference type="InterPro" id="IPR002156">
    <property type="entry name" value="RNaseH_domain"/>
</dbReference>
<dbReference type="CDD" id="cd09279">
    <property type="entry name" value="RNase_HI_like"/>
    <property type="match status" value="1"/>
</dbReference>
<name>A0A1L8RHF1_9ENTE</name>
<evidence type="ECO:0000313" key="3">
    <source>
        <dbReference type="Proteomes" id="UP000181884"/>
    </source>
</evidence>
<dbReference type="RefSeq" id="WP_067389331.1">
    <property type="nucleotide sequence ID" value="NZ_JXKH01000002.1"/>
</dbReference>
<dbReference type="STRING" id="214095.RU97_GL000735"/>
<keyword evidence="3" id="KW-1185">Reference proteome</keyword>
<gene>
    <name evidence="2" type="ORF">RU97_GL000735</name>
</gene>
<dbReference type="AlphaFoldDB" id="A0A1L8RHF1"/>
<dbReference type="SUPFAM" id="SSF53098">
    <property type="entry name" value="Ribonuclease H-like"/>
    <property type="match status" value="1"/>
</dbReference>
<dbReference type="Gene3D" id="3.30.420.10">
    <property type="entry name" value="Ribonuclease H-like superfamily/Ribonuclease H"/>
    <property type="match status" value="1"/>
</dbReference>
<proteinExistence type="predicted"/>